<comment type="caution">
    <text evidence="1">The sequence shown here is derived from an EMBL/GenBank/DDBJ whole genome shotgun (WGS) entry which is preliminary data.</text>
</comment>
<sequence>MSTRVDARYLGHNPSRRIVRDIVGGRGSGGLDRDLDARSRRVLAAARTYVRVRTGTLLTSIRREEGYGPLGRYIDIVAGVPGLTDYLGYEHDGTVPHIIRPRRRRALRFIAGGQVRFASRVQHPGTRGSHFLTRALDAAR</sequence>
<dbReference type="RefSeq" id="WP_343944909.1">
    <property type="nucleotide sequence ID" value="NZ_BAAAHP010000187.1"/>
</dbReference>
<accession>A0ABP3YL95</accession>
<proteinExistence type="predicted"/>
<dbReference type="EMBL" id="BAAAHP010000187">
    <property type="protein sequence ID" value="GAA0897712.1"/>
    <property type="molecule type" value="Genomic_DNA"/>
</dbReference>
<protein>
    <submittedName>
        <fullName evidence="1">Uncharacterized protein</fullName>
    </submittedName>
</protein>
<dbReference type="Proteomes" id="UP001499967">
    <property type="component" value="Unassembled WGS sequence"/>
</dbReference>
<name>A0ABP3YL95_9PSEU</name>
<evidence type="ECO:0000313" key="2">
    <source>
        <dbReference type="Proteomes" id="UP001499967"/>
    </source>
</evidence>
<reference evidence="2" key="1">
    <citation type="journal article" date="2019" name="Int. J. Syst. Evol. Microbiol.">
        <title>The Global Catalogue of Microorganisms (GCM) 10K type strain sequencing project: providing services to taxonomists for standard genome sequencing and annotation.</title>
        <authorList>
            <consortium name="The Broad Institute Genomics Platform"/>
            <consortium name="The Broad Institute Genome Sequencing Center for Infectious Disease"/>
            <person name="Wu L."/>
            <person name="Ma J."/>
        </authorList>
    </citation>
    <scope>NUCLEOTIDE SEQUENCE [LARGE SCALE GENOMIC DNA]</scope>
    <source>
        <strain evidence="2">JCM 11117</strain>
    </source>
</reference>
<keyword evidence="2" id="KW-1185">Reference proteome</keyword>
<gene>
    <name evidence="1" type="ORF">GCM10009559_58780</name>
</gene>
<organism evidence="1 2">
    <name type="scientific">Pseudonocardia zijingensis</name>
    <dbReference type="NCBI Taxonomy" id="153376"/>
    <lineage>
        <taxon>Bacteria</taxon>
        <taxon>Bacillati</taxon>
        <taxon>Actinomycetota</taxon>
        <taxon>Actinomycetes</taxon>
        <taxon>Pseudonocardiales</taxon>
        <taxon>Pseudonocardiaceae</taxon>
        <taxon>Pseudonocardia</taxon>
    </lineage>
</organism>
<evidence type="ECO:0000313" key="1">
    <source>
        <dbReference type="EMBL" id="GAA0897712.1"/>
    </source>
</evidence>